<protein>
    <submittedName>
        <fullName evidence="3">Uncharacterized protein</fullName>
    </submittedName>
</protein>
<dbReference type="AlphaFoldDB" id="A0A915DWM9"/>
<evidence type="ECO:0000256" key="1">
    <source>
        <dbReference type="SAM" id="MobiDB-lite"/>
    </source>
</evidence>
<feature type="region of interest" description="Disordered" evidence="1">
    <location>
        <begin position="1"/>
        <end position="27"/>
    </location>
</feature>
<dbReference type="Proteomes" id="UP000887574">
    <property type="component" value="Unplaced"/>
</dbReference>
<organism evidence="2 3">
    <name type="scientific">Ditylenchus dipsaci</name>
    <dbReference type="NCBI Taxonomy" id="166011"/>
    <lineage>
        <taxon>Eukaryota</taxon>
        <taxon>Metazoa</taxon>
        <taxon>Ecdysozoa</taxon>
        <taxon>Nematoda</taxon>
        <taxon>Chromadorea</taxon>
        <taxon>Rhabditida</taxon>
        <taxon>Tylenchina</taxon>
        <taxon>Tylenchomorpha</taxon>
        <taxon>Sphaerularioidea</taxon>
        <taxon>Anguinidae</taxon>
        <taxon>Anguininae</taxon>
        <taxon>Ditylenchus</taxon>
    </lineage>
</organism>
<sequence length="127" mass="13835">MPLPFPQPSNDLSSSLDEGHARRRRSTAWPNLRPHLIYKLKSQSFDQPQEWSGVQPPQTSNHFIHNTANDVLSTTAAYSASSTANSAAHDLIPSSHSFIFTNGTLNKFGSSGQSVSIFALVPPVVFS</sequence>
<accession>A0A915DWM9</accession>
<evidence type="ECO:0000313" key="2">
    <source>
        <dbReference type="Proteomes" id="UP000887574"/>
    </source>
</evidence>
<name>A0A915DWM9_9BILA</name>
<dbReference type="WBParaSite" id="jg23737">
    <property type="protein sequence ID" value="jg23737"/>
    <property type="gene ID" value="jg23737"/>
</dbReference>
<keyword evidence="2" id="KW-1185">Reference proteome</keyword>
<proteinExistence type="predicted"/>
<evidence type="ECO:0000313" key="3">
    <source>
        <dbReference type="WBParaSite" id="jg23737"/>
    </source>
</evidence>
<reference evidence="3" key="1">
    <citation type="submission" date="2022-11" db="UniProtKB">
        <authorList>
            <consortium name="WormBaseParasite"/>
        </authorList>
    </citation>
    <scope>IDENTIFICATION</scope>
</reference>